<accession>A0ABP9LQ29</accession>
<comment type="caution">
    <text evidence="1">The sequence shown here is derived from an EMBL/GenBank/DDBJ whole genome shotgun (WGS) entry which is preliminary data.</text>
</comment>
<evidence type="ECO:0008006" key="3">
    <source>
        <dbReference type="Google" id="ProtNLM"/>
    </source>
</evidence>
<organism evidence="1 2">
    <name type="scientific">Lysobacter panacisoli</name>
    <dbReference type="NCBI Taxonomy" id="1255263"/>
    <lineage>
        <taxon>Bacteria</taxon>
        <taxon>Pseudomonadati</taxon>
        <taxon>Pseudomonadota</taxon>
        <taxon>Gammaproteobacteria</taxon>
        <taxon>Lysobacterales</taxon>
        <taxon>Lysobacteraceae</taxon>
        <taxon>Lysobacter</taxon>
    </lineage>
</organism>
<reference evidence="2" key="1">
    <citation type="journal article" date="2019" name="Int. J. Syst. Evol. Microbiol.">
        <title>The Global Catalogue of Microorganisms (GCM) 10K type strain sequencing project: providing services to taxonomists for standard genome sequencing and annotation.</title>
        <authorList>
            <consortium name="The Broad Institute Genomics Platform"/>
            <consortium name="The Broad Institute Genome Sequencing Center for Infectious Disease"/>
            <person name="Wu L."/>
            <person name="Ma J."/>
        </authorList>
    </citation>
    <scope>NUCLEOTIDE SEQUENCE [LARGE SCALE GENOMIC DNA]</scope>
    <source>
        <strain evidence="2">JCM 19212</strain>
    </source>
</reference>
<sequence length="184" mass="19645">MRSLFTTIVLVSFAVAGCSTQPRGDEQASVPLPAPVDQKQRADKALTAFLASRSIHEVPAHRDATPDLDDDGTPDLLMLLDDQNWCQADGCTLLVFHGGKDGDTLVGESISVRAPILVGSRVNRGWHDLLVSVGNGDDAGTVAMEFDGTRYPSDPMMAALLDPHRLPSATKLIDAEMAPRIAAQ</sequence>
<dbReference type="Proteomes" id="UP001501083">
    <property type="component" value="Unassembled WGS sequence"/>
</dbReference>
<dbReference type="RefSeq" id="WP_158983740.1">
    <property type="nucleotide sequence ID" value="NZ_BAABKY010000006.1"/>
</dbReference>
<protein>
    <recommendedName>
        <fullName evidence="3">Lipoprotein</fullName>
    </recommendedName>
</protein>
<evidence type="ECO:0000313" key="2">
    <source>
        <dbReference type="Proteomes" id="UP001501083"/>
    </source>
</evidence>
<evidence type="ECO:0000313" key="1">
    <source>
        <dbReference type="EMBL" id="GAA5083196.1"/>
    </source>
</evidence>
<gene>
    <name evidence="1" type="ORF">GCM10025759_35880</name>
</gene>
<dbReference type="EMBL" id="BAABKY010000006">
    <property type="protein sequence ID" value="GAA5083196.1"/>
    <property type="molecule type" value="Genomic_DNA"/>
</dbReference>
<keyword evidence="2" id="KW-1185">Reference proteome</keyword>
<name>A0ABP9LQ29_9GAMM</name>
<dbReference type="PROSITE" id="PS51257">
    <property type="entry name" value="PROKAR_LIPOPROTEIN"/>
    <property type="match status" value="1"/>
</dbReference>
<proteinExistence type="predicted"/>